<dbReference type="PANTHER" id="PTHR43280">
    <property type="entry name" value="ARAC-FAMILY TRANSCRIPTIONAL REGULATOR"/>
    <property type="match status" value="1"/>
</dbReference>
<dbReference type="InterPro" id="IPR018060">
    <property type="entry name" value="HTH_AraC"/>
</dbReference>
<dbReference type="RefSeq" id="WP_354659189.1">
    <property type="nucleotide sequence ID" value="NZ_JBEXAC010000001.1"/>
</dbReference>
<dbReference type="InterPro" id="IPR011051">
    <property type="entry name" value="RmlC_Cupin_sf"/>
</dbReference>
<dbReference type="Gene3D" id="2.60.120.10">
    <property type="entry name" value="Jelly Rolls"/>
    <property type="match status" value="1"/>
</dbReference>
<dbReference type="Gene3D" id="1.10.10.60">
    <property type="entry name" value="Homeodomain-like"/>
    <property type="match status" value="2"/>
</dbReference>
<protein>
    <submittedName>
        <fullName evidence="5">AraC family transcriptional regulator</fullName>
    </submittedName>
</protein>
<accession>A0ABV2T1P8</accession>
<comment type="caution">
    <text evidence="5">The sequence shown here is derived from an EMBL/GenBank/DDBJ whole genome shotgun (WGS) entry which is preliminary data.</text>
</comment>
<feature type="domain" description="HTH araC/xylS-type" evidence="4">
    <location>
        <begin position="187"/>
        <end position="286"/>
    </location>
</feature>
<dbReference type="InterPro" id="IPR009057">
    <property type="entry name" value="Homeodomain-like_sf"/>
</dbReference>
<dbReference type="PROSITE" id="PS01124">
    <property type="entry name" value="HTH_ARAC_FAMILY_2"/>
    <property type="match status" value="1"/>
</dbReference>
<dbReference type="InterPro" id="IPR014710">
    <property type="entry name" value="RmlC-like_jellyroll"/>
</dbReference>
<evidence type="ECO:0000313" key="5">
    <source>
        <dbReference type="EMBL" id="MET6996547.1"/>
    </source>
</evidence>
<organism evidence="5 6">
    <name type="scientific">Chitinophaga defluvii</name>
    <dbReference type="NCBI Taxonomy" id="3163343"/>
    <lineage>
        <taxon>Bacteria</taxon>
        <taxon>Pseudomonadati</taxon>
        <taxon>Bacteroidota</taxon>
        <taxon>Chitinophagia</taxon>
        <taxon>Chitinophagales</taxon>
        <taxon>Chitinophagaceae</taxon>
        <taxon>Chitinophaga</taxon>
    </lineage>
</organism>
<keyword evidence="6" id="KW-1185">Reference proteome</keyword>
<gene>
    <name evidence="5" type="ORF">ABR189_04180</name>
</gene>
<evidence type="ECO:0000256" key="3">
    <source>
        <dbReference type="ARBA" id="ARBA00023163"/>
    </source>
</evidence>
<name>A0ABV2T1P8_9BACT</name>
<keyword evidence="3" id="KW-0804">Transcription</keyword>
<reference evidence="5 6" key="1">
    <citation type="submission" date="2024-06" db="EMBL/GenBank/DDBJ databases">
        <title>Chitinophaga defluvii sp. nov., isolated from municipal sewage.</title>
        <authorList>
            <person name="Zhang L."/>
        </authorList>
    </citation>
    <scope>NUCLEOTIDE SEQUENCE [LARGE SCALE GENOMIC DNA]</scope>
    <source>
        <strain evidence="5 6">H8</strain>
    </source>
</reference>
<sequence>MKVLSFKIPVAEKATVIVQEDKMPHFYDHLHQHPEIQISLILKGEGTLIAGNYMGLFAPGDIFWIGANQPHIFKSDPAYFTGDPALYIHALTFFFHPSQTGGELLQLPEMQQLLEMVKHSANGYRILPGNKAQLTQLFEDLFRHEGAYRLVSFIQLLDNIYSRCQLTPLSAEKSDWNFSEEEGMRMNEIYQHSIRHFHRDITLQEIAGIAHMTVPAFCRYFKKRTRKTYIHFVNELRISHACKLLKGEKDQPYAMVAYEAGFNNVTSFNRTFKAIMGHAPGAYQKRYQQTEGRKTS</sequence>
<proteinExistence type="predicted"/>
<dbReference type="Pfam" id="PF12833">
    <property type="entry name" value="HTH_18"/>
    <property type="match status" value="1"/>
</dbReference>
<dbReference type="PANTHER" id="PTHR43280:SF27">
    <property type="entry name" value="TRANSCRIPTIONAL REGULATOR MTLR"/>
    <property type="match status" value="1"/>
</dbReference>
<dbReference type="Proteomes" id="UP001549749">
    <property type="component" value="Unassembled WGS sequence"/>
</dbReference>
<evidence type="ECO:0000256" key="2">
    <source>
        <dbReference type="ARBA" id="ARBA00023125"/>
    </source>
</evidence>
<evidence type="ECO:0000313" key="6">
    <source>
        <dbReference type="Proteomes" id="UP001549749"/>
    </source>
</evidence>
<dbReference type="SMART" id="SM00342">
    <property type="entry name" value="HTH_ARAC"/>
    <property type="match status" value="1"/>
</dbReference>
<evidence type="ECO:0000256" key="1">
    <source>
        <dbReference type="ARBA" id="ARBA00023015"/>
    </source>
</evidence>
<keyword evidence="1" id="KW-0805">Transcription regulation</keyword>
<evidence type="ECO:0000259" key="4">
    <source>
        <dbReference type="PROSITE" id="PS01124"/>
    </source>
</evidence>
<dbReference type="SUPFAM" id="SSF51182">
    <property type="entry name" value="RmlC-like cupins"/>
    <property type="match status" value="1"/>
</dbReference>
<keyword evidence="2" id="KW-0238">DNA-binding</keyword>
<dbReference type="EMBL" id="JBEXAC010000001">
    <property type="protein sequence ID" value="MET6996547.1"/>
    <property type="molecule type" value="Genomic_DNA"/>
</dbReference>
<dbReference type="SUPFAM" id="SSF46689">
    <property type="entry name" value="Homeodomain-like"/>
    <property type="match status" value="2"/>
</dbReference>
<dbReference type="Pfam" id="PF02311">
    <property type="entry name" value="AraC_binding"/>
    <property type="match status" value="1"/>
</dbReference>
<dbReference type="InterPro" id="IPR003313">
    <property type="entry name" value="AraC-bd"/>
</dbReference>